<proteinExistence type="predicted"/>
<reference evidence="1 2" key="1">
    <citation type="submission" date="2024-01" db="EMBL/GenBank/DDBJ databases">
        <title>Complete genome of Cladobotryum mycophilum ATHUM6906.</title>
        <authorList>
            <person name="Christinaki A.C."/>
            <person name="Myridakis A.I."/>
            <person name="Kouvelis V.N."/>
        </authorList>
    </citation>
    <scope>NUCLEOTIDE SEQUENCE [LARGE SCALE GENOMIC DNA]</scope>
    <source>
        <strain evidence="1 2">ATHUM6906</strain>
    </source>
</reference>
<comment type="caution">
    <text evidence="1">The sequence shown here is derived from an EMBL/GenBank/DDBJ whole genome shotgun (WGS) entry which is preliminary data.</text>
</comment>
<gene>
    <name evidence="1" type="ORF">PT974_10477</name>
</gene>
<dbReference type="EMBL" id="JAVFKD010000015">
    <property type="protein sequence ID" value="KAK5988979.1"/>
    <property type="molecule type" value="Genomic_DNA"/>
</dbReference>
<evidence type="ECO:0000313" key="2">
    <source>
        <dbReference type="Proteomes" id="UP001338125"/>
    </source>
</evidence>
<keyword evidence="2" id="KW-1185">Reference proteome</keyword>
<protein>
    <submittedName>
        <fullName evidence="1">Uncharacterized protein</fullName>
    </submittedName>
</protein>
<name>A0ABR0S9Z1_9HYPO</name>
<sequence length="165" mass="18651">MKKPVWQQGLVVSGFIAIGKSTVALQTSQESIDGYEIVDLDSSKFSFLSDGSRNPLWLDQYLRQIKRLLKLSCIVLVSAHADLRKALCSAGIYFATVRPGAECKDDYIRRIRARGDDRLTTLLDINWDNFVADCGQLPGSRMYPLTQGEYLTKEVLSRLIKEFKN</sequence>
<accession>A0ABR0S9Z1</accession>
<dbReference type="Proteomes" id="UP001338125">
    <property type="component" value="Unassembled WGS sequence"/>
</dbReference>
<evidence type="ECO:0000313" key="1">
    <source>
        <dbReference type="EMBL" id="KAK5988979.1"/>
    </source>
</evidence>
<organism evidence="1 2">
    <name type="scientific">Cladobotryum mycophilum</name>
    <dbReference type="NCBI Taxonomy" id="491253"/>
    <lineage>
        <taxon>Eukaryota</taxon>
        <taxon>Fungi</taxon>
        <taxon>Dikarya</taxon>
        <taxon>Ascomycota</taxon>
        <taxon>Pezizomycotina</taxon>
        <taxon>Sordariomycetes</taxon>
        <taxon>Hypocreomycetidae</taxon>
        <taxon>Hypocreales</taxon>
        <taxon>Hypocreaceae</taxon>
        <taxon>Cladobotryum</taxon>
    </lineage>
</organism>